<dbReference type="PANTHER" id="PTHR33789:SF11">
    <property type="entry name" value="OS05G0202300 PROTEIN"/>
    <property type="match status" value="1"/>
</dbReference>
<organism evidence="3 4">
    <name type="scientific">Quercus lobata</name>
    <name type="common">Valley oak</name>
    <dbReference type="NCBI Taxonomy" id="97700"/>
    <lineage>
        <taxon>Eukaryota</taxon>
        <taxon>Viridiplantae</taxon>
        <taxon>Streptophyta</taxon>
        <taxon>Embryophyta</taxon>
        <taxon>Tracheophyta</taxon>
        <taxon>Spermatophyta</taxon>
        <taxon>Magnoliopsida</taxon>
        <taxon>eudicotyledons</taxon>
        <taxon>Gunneridae</taxon>
        <taxon>Pentapetalae</taxon>
        <taxon>rosids</taxon>
        <taxon>fabids</taxon>
        <taxon>Fagales</taxon>
        <taxon>Fagaceae</taxon>
        <taxon>Quercus</taxon>
    </lineage>
</organism>
<dbReference type="InParanoid" id="A0A7N2N5F6"/>
<dbReference type="Proteomes" id="UP000594261">
    <property type="component" value="Chromosome 12"/>
</dbReference>
<keyword evidence="4" id="KW-1185">Reference proteome</keyword>
<reference evidence="3 4" key="1">
    <citation type="journal article" date="2016" name="G3 (Bethesda)">
        <title>First Draft Assembly and Annotation of the Genome of a California Endemic Oak Quercus lobata Nee (Fagaceae).</title>
        <authorList>
            <person name="Sork V.L."/>
            <person name="Fitz-Gibbon S.T."/>
            <person name="Puiu D."/>
            <person name="Crepeau M."/>
            <person name="Gugger P.F."/>
            <person name="Sherman R."/>
            <person name="Stevens K."/>
            <person name="Langley C.H."/>
            <person name="Pellegrini M."/>
            <person name="Salzberg S.L."/>
        </authorList>
    </citation>
    <scope>NUCLEOTIDE SEQUENCE [LARGE SCALE GENOMIC DNA]</scope>
    <source>
        <strain evidence="3 4">cv. SW786</strain>
    </source>
</reference>
<protein>
    <recommendedName>
        <fullName evidence="5">Lachrymatory-factor synthase</fullName>
    </recommendedName>
</protein>
<proteinExistence type="predicted"/>
<dbReference type="Gramene" id="QL12p041111:mrna">
    <property type="protein sequence ID" value="QL12p041111:mrna"/>
    <property type="gene ID" value="QL12p041111"/>
</dbReference>
<evidence type="ECO:0000313" key="3">
    <source>
        <dbReference type="EnsemblPlants" id="QL12p041111:mrna"/>
    </source>
</evidence>
<feature type="transmembrane region" description="Helical" evidence="2">
    <location>
        <begin position="90"/>
        <end position="110"/>
    </location>
</feature>
<dbReference type="FunFam" id="3.30.530.20:FF:000064">
    <property type="entry name" value="Lachrymatory-factor synthase"/>
    <property type="match status" value="1"/>
</dbReference>
<dbReference type="EMBL" id="LRBV02000012">
    <property type="status" value="NOT_ANNOTATED_CDS"/>
    <property type="molecule type" value="Genomic_DNA"/>
</dbReference>
<keyword evidence="2" id="KW-0812">Transmembrane</keyword>
<dbReference type="PANTHER" id="PTHR33789">
    <property type="entry name" value="LACHRYMATORY-FACTOR SYNTHASE"/>
    <property type="match status" value="1"/>
</dbReference>
<dbReference type="SUPFAM" id="SSF55961">
    <property type="entry name" value="Bet v1-like"/>
    <property type="match status" value="1"/>
</dbReference>
<dbReference type="EnsemblPlants" id="QL12p041111:mrna">
    <property type="protein sequence ID" value="QL12p041111:mrna"/>
    <property type="gene ID" value="QL12p041111"/>
</dbReference>
<evidence type="ECO:0000256" key="2">
    <source>
        <dbReference type="SAM" id="Phobius"/>
    </source>
</evidence>
<name>A0A7N2N5F6_QUELO</name>
<accession>A0A7N2N5F6</accession>
<keyword evidence="2" id="KW-0472">Membrane</keyword>
<dbReference type="GO" id="GO:0004864">
    <property type="term" value="F:protein phosphatase inhibitor activity"/>
    <property type="evidence" value="ECO:0007669"/>
    <property type="project" value="UniProtKB-ARBA"/>
</dbReference>
<feature type="region of interest" description="Disordered" evidence="1">
    <location>
        <begin position="144"/>
        <end position="163"/>
    </location>
</feature>
<dbReference type="InterPro" id="IPR019587">
    <property type="entry name" value="Polyketide_cyclase/dehydratase"/>
</dbReference>
<keyword evidence="2" id="KW-1133">Transmembrane helix</keyword>
<evidence type="ECO:0000313" key="4">
    <source>
        <dbReference type="Proteomes" id="UP000594261"/>
    </source>
</evidence>
<evidence type="ECO:0008006" key="5">
    <source>
        <dbReference type="Google" id="ProtNLM"/>
    </source>
</evidence>
<dbReference type="Gene3D" id="3.30.530.20">
    <property type="match status" value="1"/>
</dbReference>
<dbReference type="Pfam" id="PF10604">
    <property type="entry name" value="Polyketide_cyc2"/>
    <property type="match status" value="1"/>
</dbReference>
<sequence length="347" mass="38734">MDRLQEYQAAQTLDEPADSPVLDQEIHQAPTKWRPPFSNIYKANFDGAVFQGPRVAKGRHRSVWSSGTRTSPLNVVFEATQKQSSKPSTLTLRVLLPLATLALFFLTPFLSFMSVKRSGFAVADKLAKLAKYSHSQNAEAKALLGWSPRPPSPSTTNSGHNETVSKKYATSMVSQQIQMAGETVTQTKWEGKACVELAIPTAQEVWPLVEDFCNLHKWLPTIDTCYQVDGILGQPGMVRYVATTTTTSSNGNEETMIKWAKEKLLMIDPIKRCLSYEITDNNIGMKSYVGKFIVSPINDDGENGCKMEWSFVCDPIEGLRFEDFLPYIETGLQSMAKKMEDTLLSTR</sequence>
<reference evidence="3" key="2">
    <citation type="submission" date="2021-01" db="UniProtKB">
        <authorList>
            <consortium name="EnsemblPlants"/>
        </authorList>
    </citation>
    <scope>IDENTIFICATION</scope>
</reference>
<dbReference type="AlphaFoldDB" id="A0A7N2N5F6"/>
<dbReference type="InterPro" id="IPR023393">
    <property type="entry name" value="START-like_dom_sf"/>
</dbReference>
<dbReference type="InterPro" id="IPR053249">
    <property type="entry name" value="LFS"/>
</dbReference>
<evidence type="ECO:0000256" key="1">
    <source>
        <dbReference type="SAM" id="MobiDB-lite"/>
    </source>
</evidence>
<dbReference type="CDD" id="cd07821">
    <property type="entry name" value="PYR_PYL_RCAR_like"/>
    <property type="match status" value="1"/>
</dbReference>